<evidence type="ECO:0000256" key="1">
    <source>
        <dbReference type="SAM" id="SignalP"/>
    </source>
</evidence>
<feature type="chain" id="PRO_5035861108" evidence="1">
    <location>
        <begin position="16"/>
        <end position="59"/>
    </location>
</feature>
<protein>
    <submittedName>
        <fullName evidence="2">Uncharacterized protein</fullName>
    </submittedName>
</protein>
<evidence type="ECO:0000313" key="3">
    <source>
        <dbReference type="Proteomes" id="UP000822688"/>
    </source>
</evidence>
<keyword evidence="1" id="KW-0732">Signal</keyword>
<keyword evidence="3" id="KW-1185">Reference proteome</keyword>
<comment type="caution">
    <text evidence="2">The sequence shown here is derived from an EMBL/GenBank/DDBJ whole genome shotgun (WGS) entry which is preliminary data.</text>
</comment>
<organism evidence="2 3">
    <name type="scientific">Ceratodon purpureus</name>
    <name type="common">Fire moss</name>
    <name type="synonym">Dicranum purpureum</name>
    <dbReference type="NCBI Taxonomy" id="3225"/>
    <lineage>
        <taxon>Eukaryota</taxon>
        <taxon>Viridiplantae</taxon>
        <taxon>Streptophyta</taxon>
        <taxon>Embryophyta</taxon>
        <taxon>Bryophyta</taxon>
        <taxon>Bryophytina</taxon>
        <taxon>Bryopsida</taxon>
        <taxon>Dicranidae</taxon>
        <taxon>Pseudoditrichales</taxon>
        <taxon>Ditrichaceae</taxon>
        <taxon>Ceratodon</taxon>
    </lineage>
</organism>
<dbReference type="EMBL" id="CM026426">
    <property type="protein sequence ID" value="KAG0571449.1"/>
    <property type="molecule type" value="Genomic_DNA"/>
</dbReference>
<reference evidence="2" key="1">
    <citation type="submission" date="2020-06" db="EMBL/GenBank/DDBJ databases">
        <title>WGS assembly of Ceratodon purpureus strain R40.</title>
        <authorList>
            <person name="Carey S.B."/>
            <person name="Jenkins J."/>
            <person name="Shu S."/>
            <person name="Lovell J.T."/>
            <person name="Sreedasyam A."/>
            <person name="Maumus F."/>
            <person name="Tiley G.P."/>
            <person name="Fernandez-Pozo N."/>
            <person name="Barry K."/>
            <person name="Chen C."/>
            <person name="Wang M."/>
            <person name="Lipzen A."/>
            <person name="Daum C."/>
            <person name="Saski C.A."/>
            <person name="Payton A.C."/>
            <person name="Mcbreen J.C."/>
            <person name="Conrad R.E."/>
            <person name="Kollar L.M."/>
            <person name="Olsson S."/>
            <person name="Huttunen S."/>
            <person name="Landis J.B."/>
            <person name="Wickett N.J."/>
            <person name="Johnson M.G."/>
            <person name="Rensing S.A."/>
            <person name="Grimwood J."/>
            <person name="Schmutz J."/>
            <person name="Mcdaniel S.F."/>
        </authorList>
    </citation>
    <scope>NUCLEOTIDE SEQUENCE</scope>
    <source>
        <strain evidence="2">R40</strain>
    </source>
</reference>
<accession>A0A8T0HKX0</accession>
<dbReference type="Proteomes" id="UP000822688">
    <property type="component" value="Chromosome V"/>
</dbReference>
<dbReference type="AlphaFoldDB" id="A0A8T0HKX0"/>
<feature type="signal peptide" evidence="1">
    <location>
        <begin position="1"/>
        <end position="15"/>
    </location>
</feature>
<gene>
    <name evidence="2" type="ORF">KC19_VG012000</name>
</gene>
<name>A0A8T0HKX0_CERPU</name>
<sequence>MKLITLLACSLHSSGLTSLGSLLHSVSQFQKTRRNVSLVRSAHKCLDSFEEEFKFGCYR</sequence>
<evidence type="ECO:0000313" key="2">
    <source>
        <dbReference type="EMBL" id="KAG0571449.1"/>
    </source>
</evidence>
<proteinExistence type="predicted"/>